<proteinExistence type="predicted"/>
<feature type="region of interest" description="Disordered" evidence="1">
    <location>
        <begin position="450"/>
        <end position="471"/>
    </location>
</feature>
<reference evidence="3 4" key="1">
    <citation type="submission" date="2020-10" db="EMBL/GenBank/DDBJ databases">
        <title>Plant Genome Project.</title>
        <authorList>
            <person name="Zhang R.-G."/>
        </authorList>
    </citation>
    <scope>NUCLEOTIDE SEQUENCE [LARGE SCALE GENOMIC DNA]</scope>
    <source>
        <strain evidence="3">FAFU-HL-1</strain>
        <tissue evidence="3">Leaf</tissue>
    </source>
</reference>
<organism evidence="3 4">
    <name type="scientific">Salix dunnii</name>
    <dbReference type="NCBI Taxonomy" id="1413687"/>
    <lineage>
        <taxon>Eukaryota</taxon>
        <taxon>Viridiplantae</taxon>
        <taxon>Streptophyta</taxon>
        <taxon>Embryophyta</taxon>
        <taxon>Tracheophyta</taxon>
        <taxon>Spermatophyta</taxon>
        <taxon>Magnoliopsida</taxon>
        <taxon>eudicotyledons</taxon>
        <taxon>Gunneridae</taxon>
        <taxon>Pentapetalae</taxon>
        <taxon>rosids</taxon>
        <taxon>fabids</taxon>
        <taxon>Malpighiales</taxon>
        <taxon>Salicaceae</taxon>
        <taxon>Saliceae</taxon>
        <taxon>Salix</taxon>
    </lineage>
</organism>
<dbReference type="Proteomes" id="UP000657918">
    <property type="component" value="Unassembled WGS sequence"/>
</dbReference>
<keyword evidence="2" id="KW-0812">Transmembrane</keyword>
<accession>A0A835JY11</accession>
<evidence type="ECO:0000256" key="2">
    <source>
        <dbReference type="SAM" id="Phobius"/>
    </source>
</evidence>
<gene>
    <name evidence="3" type="ORF">SADUNF_Sadunf07G0001800</name>
</gene>
<evidence type="ECO:0000313" key="4">
    <source>
        <dbReference type="Proteomes" id="UP000657918"/>
    </source>
</evidence>
<evidence type="ECO:0000256" key="1">
    <source>
        <dbReference type="SAM" id="MobiDB-lite"/>
    </source>
</evidence>
<keyword evidence="2" id="KW-1133">Transmembrane helix</keyword>
<feature type="transmembrane region" description="Helical" evidence="2">
    <location>
        <begin position="56"/>
        <end position="82"/>
    </location>
</feature>
<protein>
    <submittedName>
        <fullName evidence="3">Uncharacterized protein</fullName>
    </submittedName>
</protein>
<keyword evidence="4" id="KW-1185">Reference proteome</keyword>
<sequence length="720" mass="80038">MERNKKLNKTGTFFKETQRVYKRNKPGQSNIPNLTGTILYCGSGAFQTSLRAFSMLTLLCASISALLLAASAASMASLHLAFSNGETNGAAREAFLMEETFPFETAYTVQKSGAPFDTVLGTSALNFLAFKCNIKAMHLMQEKNLHDEKERRKARRYASGRAQKLHLSGYNSIEMQGRDPWPSSQAAASLVKNNHQLLRGLVVKQEKVTRGKKRLEHVTWNLRIHSSDQRRCKTLNIMNQREKKLPLTIDDDLLKTCIRTTKPTWQAKLQKSQNLKQINGSTVSNCCSLSQDGDLHRNQGNGIVDRGKLIPVTVIPLLVFFAVCNGCKNTDLMVSEKLQLISKELTMKVTSQTTILGKLGNQKLLIPPVIISRERKQVFMLQPPYPSHVLMKLFSLHIVHMPIPLNNHRLSTDDSFEDIILLEFSGDDALLCVRLLFRENKRKAKAMAASRVEGGEGMHGPRGGPHSPLLPENDLVKRNFQEKSAEKKVASDEGILPVSRLFAKNSRFNEPIPSNALSGMSPENRLFDKYSAFNFPSFLKSGNGPSKLLSIRLNVRKEGKGASASKSILPASPICSSCKPQMPPLKQSTPTQFDLSLSHGFTERFQLLIASLFTSCSLNFKRASESGEPDDVTTVDNTNARIRRTNDEVDARASIATCAAITISTMLKCLQPSPEFSSVRSFQSHIFGFLGFSRMENAIARTAMKLVWNARNSKDDQDAS</sequence>
<dbReference type="EMBL" id="JADGMS010000007">
    <property type="protein sequence ID" value="KAF9678118.1"/>
    <property type="molecule type" value="Genomic_DNA"/>
</dbReference>
<dbReference type="AlphaFoldDB" id="A0A835JY11"/>
<evidence type="ECO:0000313" key="3">
    <source>
        <dbReference type="EMBL" id="KAF9678118.1"/>
    </source>
</evidence>
<comment type="caution">
    <text evidence="3">The sequence shown here is derived from an EMBL/GenBank/DDBJ whole genome shotgun (WGS) entry which is preliminary data.</text>
</comment>
<name>A0A835JY11_9ROSI</name>
<keyword evidence="2" id="KW-0472">Membrane</keyword>